<feature type="compositionally biased region" description="Low complexity" evidence="1">
    <location>
        <begin position="515"/>
        <end position="538"/>
    </location>
</feature>
<dbReference type="WBParaSite" id="snap_masked-unitig_41802-processed-gene-0.0-mRNA-1">
    <property type="protein sequence ID" value="snap_masked-unitig_41802-processed-gene-0.0-mRNA-1"/>
    <property type="gene ID" value="snap_masked-unitig_41802-processed-gene-0.0"/>
</dbReference>
<sequence length="1484" mass="154290">APPAVVGTRSVRCAALRRCLLRTRCHRLLLTAPTNKWPRSTPSSKPAGWRDRKMQDQIDTCRIISLKTCPAVCPQVSSELQSERQRRTAAALDAGKPQEFEALRMRQERQAAAVALREARADAQQQRVLTDCTLRRLEALRTRCAQLEERRLPAGEEPERLKRIIVKMLQEIRRLRAASGGAAVNRRAGCKSAECAAHPSFGGGATRRARAEGQAAAAAAGRQRRALLSRRPTGSRCSSVRLNRCRDGGSSPHPASAAARPANARTAGLSQQLQKGSKNSAQQPSRCQQNGAAAATAKRSARVASAASDSKKPLALHRFLPLPSALLSPPPPVARAGRQQAGGWQSSLGVAGTAPAAGAQDLLDWCAGLPDRSSTSSCRGAGQSGVAHEQVARRSILVRLPDAPPPDAIDLETASRQVVDWLVRVWKRPPGHSAHRGGQSLTRQPLAAQRRRHRAQLAGHRLPLPAKSSGPTSCGGWTSFPGNGRLRQDVHQSVPLRSPGLWAPPLAPPPPRQPPAAAKRAQGGSASSRRPATAAASRRLGHHADCRRGPSAEKARQAKQQAWLTAGCPPCLHFCLSASPQRSLPAGRCLPAAPTLCAQLSLPVSTAPPLSQACIDLGWGGGGCTGSVTPPFRSHRQGVWNLSALALPVLNSHATEGGADPVGNFGANQSQPRLHQHQPAAPAMNCHHPAIQHSASPLCHHEASAEAAVAAAAAAAAAAASSLWEPQLPAPVISAATGAGRRSRWDWRQRRWRWRQRWRRGALPVPGRAAAGPGPLAMAPGLLAQTYPLHLLQPQQGATAGGGAAHWQHLPLGAAGGGGAAAAAAAAASGLFGDVLGEQQAAAAAAAAAASCQQLCLMPGFDSMDAELEGPALLALPQLVKWYSEKPPFVLDGRVACLYKMREIDRRLHSMVAVRRCRVQHHPGGVLGAQAGGRAGQWQLAGSGRRIGTCRDLGLADLGSAGSGTAGSDADLGLRGSGTAGSGTAATGTAGSGTAGSWDSGSGTAGIWTADLGSAGLRDCRDLREDCADLVDCGILTADCADLGLRRSGLRDLGLRDLGLGLRDLAIWAGDLGLRDLGMLWRDLGTAGSGTLRESGTDLDCGSEMTAGSGTAGLTRICGIWDCGDFWAGSGTAGSGTAGSGTAGSGCGSGTAGSGLADLGLRDLGLRDLGLGGIWDCGIWADCGTADLGLRIWETDLGSGLAAGSAGLAGLWTLGLGTLGFCGTADSAGSGTAGSGTAGTAGSAGIWDWDLGLRRSGPPGMRDLGLRDLGLRDPGTAGSADLGLRDLGLRIWDCGDLGLRGSGSCGKLGTADLGLRDLDCGLGLADRRDLSADLGTAGSGCWNWTACCGSDLFRDIYHHIYFRDRSDAQLYLDSAQRVGALGSVLVATRRPTQQAQRVHHLAARTYLLESRNALVPVHPPSFFCRLRRQGRPSGAGSRDRPDKRSAQVEFHAAARTLRASSSTVPPAHMDANARPGRLREARSR</sequence>
<feature type="region of interest" description="Disordered" evidence="1">
    <location>
        <begin position="1426"/>
        <end position="1484"/>
    </location>
</feature>
<feature type="compositionally biased region" description="Basic and acidic residues" evidence="1">
    <location>
        <begin position="542"/>
        <end position="556"/>
    </location>
</feature>
<evidence type="ECO:0000313" key="3">
    <source>
        <dbReference type="WBParaSite" id="snap_masked-unitig_41802-processed-gene-0.0-mRNA-1"/>
    </source>
</evidence>
<reference evidence="3" key="1">
    <citation type="submission" date="2016-11" db="UniProtKB">
        <authorList>
            <consortium name="WormBaseParasite"/>
        </authorList>
    </citation>
    <scope>IDENTIFICATION</scope>
</reference>
<protein>
    <submittedName>
        <fullName evidence="3">ANK_REP_REGION domain-containing protein</fullName>
    </submittedName>
</protein>
<dbReference type="Proteomes" id="UP000095280">
    <property type="component" value="Unplaced"/>
</dbReference>
<feature type="compositionally biased region" description="Low complexity" evidence="1">
    <location>
        <begin position="248"/>
        <end position="268"/>
    </location>
</feature>
<feature type="compositionally biased region" description="Pro residues" evidence="1">
    <location>
        <begin position="505"/>
        <end position="514"/>
    </location>
</feature>
<organism evidence="2 3">
    <name type="scientific">Macrostomum lignano</name>
    <dbReference type="NCBI Taxonomy" id="282301"/>
    <lineage>
        <taxon>Eukaryota</taxon>
        <taxon>Metazoa</taxon>
        <taxon>Spiralia</taxon>
        <taxon>Lophotrochozoa</taxon>
        <taxon>Platyhelminthes</taxon>
        <taxon>Rhabditophora</taxon>
        <taxon>Macrostomorpha</taxon>
        <taxon>Macrostomida</taxon>
        <taxon>Macrostomidae</taxon>
        <taxon>Macrostomum</taxon>
    </lineage>
</organism>
<feature type="compositionally biased region" description="Low complexity" evidence="1">
    <location>
        <begin position="1453"/>
        <end position="1463"/>
    </location>
</feature>
<feature type="region of interest" description="Disordered" evidence="1">
    <location>
        <begin position="325"/>
        <end position="348"/>
    </location>
</feature>
<name>A0A1I8JRR0_9PLAT</name>
<accession>A0A1I8JRR0</accession>
<keyword evidence="2" id="KW-1185">Reference proteome</keyword>
<feature type="region of interest" description="Disordered" evidence="1">
    <location>
        <begin position="222"/>
        <end position="298"/>
    </location>
</feature>
<evidence type="ECO:0000313" key="2">
    <source>
        <dbReference type="Proteomes" id="UP000095280"/>
    </source>
</evidence>
<proteinExistence type="predicted"/>
<feature type="compositionally biased region" description="Basic and acidic residues" evidence="1">
    <location>
        <begin position="1437"/>
        <end position="1446"/>
    </location>
</feature>
<feature type="region of interest" description="Disordered" evidence="1">
    <location>
        <begin position="429"/>
        <end position="558"/>
    </location>
</feature>
<feature type="compositionally biased region" description="Polar residues" evidence="1">
    <location>
        <begin position="269"/>
        <end position="291"/>
    </location>
</feature>
<evidence type="ECO:0000256" key="1">
    <source>
        <dbReference type="SAM" id="MobiDB-lite"/>
    </source>
</evidence>